<sequence length="114" mass="12705">MRLLLLTFLGACCLTTYSVEGVGTEALEESFCVSLRTQPLPVQRIKAYTIREGILKAVIFVTRRGVKICADPHAKWVKAAIKTVDKRTRDRKNMTETSPTRVQRSTSSTMTLSG</sequence>
<comment type="function">
    <text evidence="8">Chemotactic activity for lymphocytes but not for monocytes or neutrophils. In thymus, mediates medullary accumulation of thymic dendritic cells and contributes to regulatoy T cell development, playing a role in self-tolerance establishment.</text>
</comment>
<dbReference type="GO" id="GO:0005615">
    <property type="term" value="C:extracellular space"/>
    <property type="evidence" value="ECO:0007669"/>
    <property type="project" value="UniProtKB-KW"/>
</dbReference>
<dbReference type="GO" id="GO:0048020">
    <property type="term" value="F:CCR chemokine receptor binding"/>
    <property type="evidence" value="ECO:0007669"/>
    <property type="project" value="TreeGrafter"/>
</dbReference>
<evidence type="ECO:0000256" key="11">
    <source>
        <dbReference type="ARBA" id="ARBA00082676"/>
    </source>
</evidence>
<dbReference type="PRINTS" id="PR01731">
    <property type="entry name" value="LYMPHOTACTIN"/>
</dbReference>
<dbReference type="Gene3D" id="2.40.50.40">
    <property type="match status" value="1"/>
</dbReference>
<evidence type="ECO:0000256" key="7">
    <source>
        <dbReference type="ARBA" id="ARBA00023157"/>
    </source>
</evidence>
<evidence type="ECO:0000256" key="3">
    <source>
        <dbReference type="ARBA" id="ARBA00022500"/>
    </source>
</evidence>
<evidence type="ECO:0000256" key="9">
    <source>
        <dbReference type="ARBA" id="ARBA00069456"/>
    </source>
</evidence>
<feature type="domain" description="Chemokine interleukin-8-like" evidence="15">
    <location>
        <begin position="28"/>
        <end position="84"/>
    </location>
</feature>
<evidence type="ECO:0000259" key="15">
    <source>
        <dbReference type="SMART" id="SM00199"/>
    </source>
</evidence>
<evidence type="ECO:0000256" key="10">
    <source>
        <dbReference type="ARBA" id="ARBA00082556"/>
    </source>
</evidence>
<dbReference type="Proteomes" id="UP001488838">
    <property type="component" value="Unassembled WGS sequence"/>
</dbReference>
<comment type="similarity">
    <text evidence="2">Belongs to the intercrine gamma family.</text>
</comment>
<dbReference type="SMART" id="SM00199">
    <property type="entry name" value="SCY"/>
    <property type="match status" value="1"/>
</dbReference>
<keyword evidence="4" id="KW-0202">Cytokine</keyword>
<feature type="region of interest" description="Disordered" evidence="13">
    <location>
        <begin position="86"/>
        <end position="114"/>
    </location>
</feature>
<evidence type="ECO:0000313" key="16">
    <source>
        <dbReference type="EMBL" id="KAK7806943.1"/>
    </source>
</evidence>
<evidence type="ECO:0000256" key="13">
    <source>
        <dbReference type="SAM" id="MobiDB-lite"/>
    </source>
</evidence>
<name>A0AAW0HXY4_MYOGA</name>
<dbReference type="PANTHER" id="PTHR12015">
    <property type="entry name" value="SMALL INDUCIBLE CYTOKINE A"/>
    <property type="match status" value="1"/>
</dbReference>
<dbReference type="GO" id="GO:0070098">
    <property type="term" value="P:chemokine-mediated signaling pathway"/>
    <property type="evidence" value="ECO:0007669"/>
    <property type="project" value="TreeGrafter"/>
</dbReference>
<dbReference type="GO" id="GO:0061844">
    <property type="term" value="P:antimicrobial humoral immune response mediated by antimicrobial peptide"/>
    <property type="evidence" value="ECO:0007669"/>
    <property type="project" value="TreeGrafter"/>
</dbReference>
<organism evidence="16 17">
    <name type="scientific">Myodes glareolus</name>
    <name type="common">Bank vole</name>
    <name type="synonym">Clethrionomys glareolus</name>
    <dbReference type="NCBI Taxonomy" id="447135"/>
    <lineage>
        <taxon>Eukaryota</taxon>
        <taxon>Metazoa</taxon>
        <taxon>Chordata</taxon>
        <taxon>Craniata</taxon>
        <taxon>Vertebrata</taxon>
        <taxon>Euteleostomi</taxon>
        <taxon>Mammalia</taxon>
        <taxon>Eutheria</taxon>
        <taxon>Euarchontoglires</taxon>
        <taxon>Glires</taxon>
        <taxon>Rodentia</taxon>
        <taxon>Myomorpha</taxon>
        <taxon>Muroidea</taxon>
        <taxon>Cricetidae</taxon>
        <taxon>Arvicolinae</taxon>
        <taxon>Myodes</taxon>
    </lineage>
</organism>
<dbReference type="InterPro" id="IPR036048">
    <property type="entry name" value="Interleukin_8-like_sf"/>
</dbReference>
<keyword evidence="6 14" id="KW-0732">Signal</keyword>
<keyword evidence="17" id="KW-1185">Reference proteome</keyword>
<proteinExistence type="inferred from homology"/>
<dbReference type="GO" id="GO:0006954">
    <property type="term" value="P:inflammatory response"/>
    <property type="evidence" value="ECO:0007669"/>
    <property type="project" value="TreeGrafter"/>
</dbReference>
<keyword evidence="3" id="KW-0145">Chemotaxis</keyword>
<evidence type="ECO:0000256" key="1">
    <source>
        <dbReference type="ARBA" id="ARBA00004613"/>
    </source>
</evidence>
<dbReference type="InterPro" id="IPR008105">
    <property type="entry name" value="Chemokine_XCL1/XCL2"/>
</dbReference>
<dbReference type="InterPro" id="IPR001811">
    <property type="entry name" value="Chemokine_IL8-like_dom"/>
</dbReference>
<dbReference type="EMBL" id="JBBHLL010000286">
    <property type="protein sequence ID" value="KAK7806943.1"/>
    <property type="molecule type" value="Genomic_DNA"/>
</dbReference>
<reference evidence="16 17" key="1">
    <citation type="journal article" date="2023" name="bioRxiv">
        <title>Conserved and derived expression patterns and positive selection on dental genes reveal complex evolutionary context of ever-growing rodent molars.</title>
        <authorList>
            <person name="Calamari Z.T."/>
            <person name="Song A."/>
            <person name="Cohen E."/>
            <person name="Akter M."/>
            <person name="Roy R.D."/>
            <person name="Hallikas O."/>
            <person name="Christensen M.M."/>
            <person name="Li P."/>
            <person name="Marangoni P."/>
            <person name="Jernvall J."/>
            <person name="Klein O.D."/>
        </authorList>
    </citation>
    <scope>NUCLEOTIDE SEQUENCE [LARGE SCALE GENOMIC DNA]</scope>
    <source>
        <strain evidence="16">V071</strain>
    </source>
</reference>
<feature type="compositionally biased region" description="Polar residues" evidence="13">
    <location>
        <begin position="95"/>
        <end position="114"/>
    </location>
</feature>
<feature type="chain" id="PRO_5043463263" description="Lymphotactin" evidence="14">
    <location>
        <begin position="22"/>
        <end position="114"/>
    </location>
</feature>
<gene>
    <name evidence="16" type="ORF">U0070_009436</name>
</gene>
<comment type="subcellular location">
    <subcellularLocation>
        <location evidence="1">Secreted</location>
    </subcellularLocation>
</comment>
<protein>
    <recommendedName>
        <fullName evidence="9">Lymphotactin</fullName>
    </recommendedName>
    <alternativeName>
        <fullName evidence="11">C motif chemokine 1</fullName>
    </alternativeName>
    <alternativeName>
        <fullName evidence="10">Cytokine SCM-1</fullName>
    </alternativeName>
    <alternativeName>
        <fullName evidence="12">Small-inducible cytokine C1</fullName>
    </alternativeName>
</protein>
<evidence type="ECO:0000256" key="14">
    <source>
        <dbReference type="SAM" id="SignalP"/>
    </source>
</evidence>
<evidence type="ECO:0000256" key="2">
    <source>
        <dbReference type="ARBA" id="ARBA00006894"/>
    </source>
</evidence>
<keyword evidence="7" id="KW-1015">Disulfide bond</keyword>
<dbReference type="Pfam" id="PF00048">
    <property type="entry name" value="IL8"/>
    <property type="match status" value="1"/>
</dbReference>
<evidence type="ECO:0000256" key="4">
    <source>
        <dbReference type="ARBA" id="ARBA00022514"/>
    </source>
</evidence>
<evidence type="ECO:0000256" key="8">
    <source>
        <dbReference type="ARBA" id="ARBA00057411"/>
    </source>
</evidence>
<dbReference type="SUPFAM" id="SSF54117">
    <property type="entry name" value="Interleukin 8-like chemokines"/>
    <property type="match status" value="1"/>
</dbReference>
<dbReference type="PANTHER" id="PTHR12015:SF101">
    <property type="entry name" value="CYTOKINE SCM-1 BETA-RELATED"/>
    <property type="match status" value="1"/>
</dbReference>
<evidence type="ECO:0000256" key="12">
    <source>
        <dbReference type="ARBA" id="ARBA00082839"/>
    </source>
</evidence>
<keyword evidence="5" id="KW-0964">Secreted</keyword>
<evidence type="ECO:0000256" key="6">
    <source>
        <dbReference type="ARBA" id="ARBA00022729"/>
    </source>
</evidence>
<dbReference type="InterPro" id="IPR039809">
    <property type="entry name" value="Chemokine_b/g/d"/>
</dbReference>
<accession>A0AAW0HXY4</accession>
<comment type="caution">
    <text evidence="16">The sequence shown here is derived from an EMBL/GenBank/DDBJ whole genome shotgun (WGS) entry which is preliminary data.</text>
</comment>
<dbReference type="GO" id="GO:0008009">
    <property type="term" value="F:chemokine activity"/>
    <property type="evidence" value="ECO:0007669"/>
    <property type="project" value="InterPro"/>
</dbReference>
<evidence type="ECO:0000256" key="5">
    <source>
        <dbReference type="ARBA" id="ARBA00022525"/>
    </source>
</evidence>
<feature type="signal peptide" evidence="14">
    <location>
        <begin position="1"/>
        <end position="21"/>
    </location>
</feature>
<dbReference type="GO" id="GO:0030335">
    <property type="term" value="P:positive regulation of cell migration"/>
    <property type="evidence" value="ECO:0007669"/>
    <property type="project" value="TreeGrafter"/>
</dbReference>
<dbReference type="FunFam" id="2.40.50.40:FF:000023">
    <property type="entry name" value="Lymphotactin isoform X1"/>
    <property type="match status" value="1"/>
</dbReference>
<evidence type="ECO:0000313" key="17">
    <source>
        <dbReference type="Proteomes" id="UP001488838"/>
    </source>
</evidence>
<dbReference type="AlphaFoldDB" id="A0AAW0HXY4"/>